<dbReference type="InParanoid" id="A0A0C3F5P3"/>
<dbReference type="GO" id="GO:0005730">
    <property type="term" value="C:nucleolus"/>
    <property type="evidence" value="ECO:0007669"/>
    <property type="project" value="UniProtKB-SubCell"/>
</dbReference>
<evidence type="ECO:0000256" key="9">
    <source>
        <dbReference type="SAM" id="MobiDB-lite"/>
    </source>
</evidence>
<evidence type="ECO:0000256" key="5">
    <source>
        <dbReference type="ARBA" id="ARBA00022552"/>
    </source>
</evidence>
<dbReference type="Proteomes" id="UP000054166">
    <property type="component" value="Unassembled WGS sequence"/>
</dbReference>
<keyword evidence="11" id="KW-1185">Reference proteome</keyword>
<comment type="similarity">
    <text evidence="3 8">Belongs to the CGR1 family.</text>
</comment>
<evidence type="ECO:0000256" key="6">
    <source>
        <dbReference type="ARBA" id="ARBA00023054"/>
    </source>
</evidence>
<dbReference type="Pfam" id="PF03879">
    <property type="entry name" value="Cgr1"/>
    <property type="match status" value="1"/>
</dbReference>
<reference evidence="11" key="2">
    <citation type="submission" date="2015-01" db="EMBL/GenBank/DDBJ databases">
        <title>Evolutionary Origins and Diversification of the Mycorrhizal Mutualists.</title>
        <authorList>
            <consortium name="DOE Joint Genome Institute"/>
            <consortium name="Mycorrhizal Genomics Consortium"/>
            <person name="Kohler A."/>
            <person name="Kuo A."/>
            <person name="Nagy L.G."/>
            <person name="Floudas D."/>
            <person name="Copeland A."/>
            <person name="Barry K.W."/>
            <person name="Cichocki N."/>
            <person name="Veneault-Fourrey C."/>
            <person name="LaButti K."/>
            <person name="Lindquist E.A."/>
            <person name="Lipzen A."/>
            <person name="Lundell T."/>
            <person name="Morin E."/>
            <person name="Murat C."/>
            <person name="Riley R."/>
            <person name="Ohm R."/>
            <person name="Sun H."/>
            <person name="Tunlid A."/>
            <person name="Henrissat B."/>
            <person name="Grigoriev I.V."/>
            <person name="Hibbett D.S."/>
            <person name="Martin F."/>
        </authorList>
    </citation>
    <scope>NUCLEOTIDE SEQUENCE [LARGE SCALE GENOMIC DNA]</scope>
    <source>
        <strain evidence="11">F 1598</strain>
    </source>
</reference>
<evidence type="ECO:0000256" key="4">
    <source>
        <dbReference type="ARBA" id="ARBA00022517"/>
    </source>
</evidence>
<evidence type="ECO:0000313" key="11">
    <source>
        <dbReference type="Proteomes" id="UP000054166"/>
    </source>
</evidence>
<proteinExistence type="inferred from homology"/>
<dbReference type="GO" id="GO:0006364">
    <property type="term" value="P:rRNA processing"/>
    <property type="evidence" value="ECO:0007669"/>
    <property type="project" value="UniProtKB-UniRule"/>
</dbReference>
<keyword evidence="6" id="KW-0175">Coiled coil</keyword>
<evidence type="ECO:0000256" key="3">
    <source>
        <dbReference type="ARBA" id="ARBA00007869"/>
    </source>
</evidence>
<protein>
    <recommendedName>
        <fullName evidence="8">rRNA-processing protein</fullName>
    </recommendedName>
</protein>
<accession>A0A0C3F5P3</accession>
<reference evidence="10 11" key="1">
    <citation type="submission" date="2014-04" db="EMBL/GenBank/DDBJ databases">
        <authorList>
            <consortium name="DOE Joint Genome Institute"/>
            <person name="Kuo A."/>
            <person name="Tarkka M."/>
            <person name="Buscot F."/>
            <person name="Kohler A."/>
            <person name="Nagy L.G."/>
            <person name="Floudas D."/>
            <person name="Copeland A."/>
            <person name="Barry K.W."/>
            <person name="Cichocki N."/>
            <person name="Veneault-Fourrey C."/>
            <person name="LaButti K."/>
            <person name="Lindquist E.A."/>
            <person name="Lipzen A."/>
            <person name="Lundell T."/>
            <person name="Morin E."/>
            <person name="Murat C."/>
            <person name="Sun H."/>
            <person name="Tunlid A."/>
            <person name="Henrissat B."/>
            <person name="Grigoriev I.V."/>
            <person name="Hibbett D.S."/>
            <person name="Martin F."/>
            <person name="Nordberg H.P."/>
            <person name="Cantor M.N."/>
            <person name="Hua S.X."/>
        </authorList>
    </citation>
    <scope>NUCLEOTIDE SEQUENCE [LARGE SCALE GENOMIC DNA]</scope>
    <source>
        <strain evidence="10 11">F 1598</strain>
    </source>
</reference>
<feature type="compositionally biased region" description="Basic residues" evidence="9">
    <location>
        <begin position="106"/>
        <end position="126"/>
    </location>
</feature>
<dbReference type="AlphaFoldDB" id="A0A0C3F5P3"/>
<keyword evidence="4 8" id="KW-0690">Ribosome biogenesis</keyword>
<evidence type="ECO:0000256" key="1">
    <source>
        <dbReference type="ARBA" id="ARBA00004090"/>
    </source>
</evidence>
<comment type="function">
    <text evidence="1 8">Involved in nucleolar integrity and required for processing of the pre-rRNA for the 60S ribosome subunit.</text>
</comment>
<dbReference type="InterPro" id="IPR005579">
    <property type="entry name" value="Cgr1-like"/>
</dbReference>
<feature type="compositionally biased region" description="Basic and acidic residues" evidence="9">
    <location>
        <begin position="91"/>
        <end position="105"/>
    </location>
</feature>
<feature type="region of interest" description="Disordered" evidence="9">
    <location>
        <begin position="91"/>
        <end position="126"/>
    </location>
</feature>
<keyword evidence="7 8" id="KW-0539">Nucleus</keyword>
<evidence type="ECO:0000256" key="2">
    <source>
        <dbReference type="ARBA" id="ARBA00004604"/>
    </source>
</evidence>
<name>A0A0C3F5P3_PILCF</name>
<evidence type="ECO:0000256" key="7">
    <source>
        <dbReference type="ARBA" id="ARBA00023242"/>
    </source>
</evidence>
<keyword evidence="5 8" id="KW-0698">rRNA processing</keyword>
<dbReference type="EMBL" id="KN833047">
    <property type="protein sequence ID" value="KIM75344.1"/>
    <property type="molecule type" value="Genomic_DNA"/>
</dbReference>
<evidence type="ECO:0000313" key="10">
    <source>
        <dbReference type="EMBL" id="KIM75344.1"/>
    </source>
</evidence>
<comment type="subcellular location">
    <subcellularLocation>
        <location evidence="2 8">Nucleus</location>
        <location evidence="2 8">Nucleolus</location>
    </subcellularLocation>
</comment>
<feature type="region of interest" description="Disordered" evidence="9">
    <location>
        <begin position="1"/>
        <end position="56"/>
    </location>
</feature>
<feature type="compositionally biased region" description="Polar residues" evidence="9">
    <location>
        <begin position="10"/>
        <end position="25"/>
    </location>
</feature>
<dbReference type="OrthoDB" id="277961at2759"/>
<dbReference type="HOGENOM" id="CLU_125051_1_0_1"/>
<gene>
    <name evidence="10" type="ORF">PILCRDRAFT_827243</name>
</gene>
<organism evidence="10 11">
    <name type="scientific">Piloderma croceum (strain F 1598)</name>
    <dbReference type="NCBI Taxonomy" id="765440"/>
    <lineage>
        <taxon>Eukaryota</taxon>
        <taxon>Fungi</taxon>
        <taxon>Dikarya</taxon>
        <taxon>Basidiomycota</taxon>
        <taxon>Agaricomycotina</taxon>
        <taxon>Agaricomycetes</taxon>
        <taxon>Agaricomycetidae</taxon>
        <taxon>Atheliales</taxon>
        <taxon>Atheliaceae</taxon>
        <taxon>Piloderma</taxon>
    </lineage>
</organism>
<sequence>MTVGNFGPECTTSPVALASSSNGRTSGKPWKSRKSATVRSHIPNGVKAKSWEDRMDKSKKELAIKKLQTELKEEKQAEITRRREITLERKKAADERRRLEEDRVKMGQRKAARLRRKAGRSRKING</sequence>
<evidence type="ECO:0000256" key="8">
    <source>
        <dbReference type="RuleBase" id="RU363084"/>
    </source>
</evidence>